<comment type="caution">
    <text evidence="2">The sequence shown here is derived from an EMBL/GenBank/DDBJ whole genome shotgun (WGS) entry which is preliminary data.</text>
</comment>
<feature type="region of interest" description="Disordered" evidence="1">
    <location>
        <begin position="91"/>
        <end position="175"/>
    </location>
</feature>
<sequence length="175" mass="19490">MVPQRQVFRVCASNLASDESLGHQHMGAVYHRGRSQIASTSESHGGEYKGIIGATRELDYFSAFIRLREPDKSKDKTESANNIEVLKQVVERGEEATTSPEGLSYPKAKRGKKRGGLKGVLQCRRGGPTDREERDADTRQRIVGSWAGSAMVPQRQKGRGQGRPCRWASYQDSRK</sequence>
<feature type="compositionally biased region" description="Basic and acidic residues" evidence="1">
    <location>
        <begin position="127"/>
        <end position="140"/>
    </location>
</feature>
<proteinExistence type="predicted"/>
<evidence type="ECO:0000313" key="2">
    <source>
        <dbReference type="EMBL" id="RRT39402.1"/>
    </source>
</evidence>
<reference evidence="2 3" key="1">
    <citation type="journal article" date="2014" name="Agronomy (Basel)">
        <title>A Draft Genome Sequence for Ensete ventricosum, the Drought-Tolerant Tree Against Hunger.</title>
        <authorList>
            <person name="Harrison J."/>
            <person name="Moore K.A."/>
            <person name="Paszkiewicz K."/>
            <person name="Jones T."/>
            <person name="Grant M."/>
            <person name="Ambacheew D."/>
            <person name="Muzemil S."/>
            <person name="Studholme D.J."/>
        </authorList>
    </citation>
    <scope>NUCLEOTIDE SEQUENCE [LARGE SCALE GENOMIC DNA]</scope>
</reference>
<dbReference type="EMBL" id="AMZH03020217">
    <property type="protein sequence ID" value="RRT39402.1"/>
    <property type="molecule type" value="Genomic_DNA"/>
</dbReference>
<dbReference type="Proteomes" id="UP000287651">
    <property type="component" value="Unassembled WGS sequence"/>
</dbReference>
<evidence type="ECO:0000256" key="1">
    <source>
        <dbReference type="SAM" id="MobiDB-lite"/>
    </source>
</evidence>
<evidence type="ECO:0000313" key="3">
    <source>
        <dbReference type="Proteomes" id="UP000287651"/>
    </source>
</evidence>
<feature type="compositionally biased region" description="Basic residues" evidence="1">
    <location>
        <begin position="107"/>
        <end position="116"/>
    </location>
</feature>
<name>A0A426XIX2_ENSVE</name>
<accession>A0A426XIX2</accession>
<dbReference type="AlphaFoldDB" id="A0A426XIX2"/>
<organism evidence="2 3">
    <name type="scientific">Ensete ventricosum</name>
    <name type="common">Abyssinian banana</name>
    <name type="synonym">Musa ensete</name>
    <dbReference type="NCBI Taxonomy" id="4639"/>
    <lineage>
        <taxon>Eukaryota</taxon>
        <taxon>Viridiplantae</taxon>
        <taxon>Streptophyta</taxon>
        <taxon>Embryophyta</taxon>
        <taxon>Tracheophyta</taxon>
        <taxon>Spermatophyta</taxon>
        <taxon>Magnoliopsida</taxon>
        <taxon>Liliopsida</taxon>
        <taxon>Zingiberales</taxon>
        <taxon>Musaceae</taxon>
        <taxon>Ensete</taxon>
    </lineage>
</organism>
<gene>
    <name evidence="2" type="ORF">B296_00048334</name>
</gene>
<protein>
    <submittedName>
        <fullName evidence="2">Uncharacterized protein</fullName>
    </submittedName>
</protein>